<dbReference type="Proteomes" id="UP001597068">
    <property type="component" value="Unassembled WGS sequence"/>
</dbReference>
<evidence type="ECO:0000256" key="2">
    <source>
        <dbReference type="ARBA" id="ARBA00022801"/>
    </source>
</evidence>
<organism evidence="5 6">
    <name type="scientific">Williamsia deligens</name>
    <dbReference type="NCBI Taxonomy" id="321325"/>
    <lineage>
        <taxon>Bacteria</taxon>
        <taxon>Bacillati</taxon>
        <taxon>Actinomycetota</taxon>
        <taxon>Actinomycetes</taxon>
        <taxon>Mycobacteriales</taxon>
        <taxon>Nocardiaceae</taxon>
        <taxon>Williamsia</taxon>
    </lineage>
</organism>
<dbReference type="SUPFAM" id="SSF52768">
    <property type="entry name" value="Arginase/deacetylase"/>
    <property type="match status" value="1"/>
</dbReference>
<evidence type="ECO:0000256" key="4">
    <source>
        <dbReference type="PROSITE-ProRule" id="PRU00742"/>
    </source>
</evidence>
<evidence type="ECO:0000256" key="1">
    <source>
        <dbReference type="ARBA" id="ARBA00022723"/>
    </source>
</evidence>
<evidence type="ECO:0000256" key="3">
    <source>
        <dbReference type="ARBA" id="ARBA00023211"/>
    </source>
</evidence>
<evidence type="ECO:0000313" key="5">
    <source>
        <dbReference type="EMBL" id="MFD0924584.1"/>
    </source>
</evidence>
<keyword evidence="6" id="KW-1185">Reference proteome</keyword>
<keyword evidence="1" id="KW-0479">Metal-binding</keyword>
<comment type="caution">
    <text evidence="5">The sequence shown here is derived from an EMBL/GenBank/DDBJ whole genome shotgun (WGS) entry which is preliminary data.</text>
</comment>
<gene>
    <name evidence="5" type="ORF">ACFQ04_02420</name>
</gene>
<accession>A0ABW3G782</accession>
<keyword evidence="2" id="KW-0378">Hydrolase</keyword>
<protein>
    <submittedName>
        <fullName evidence="5">Arginase family protein</fullName>
    </submittedName>
</protein>
<dbReference type="InterPro" id="IPR006035">
    <property type="entry name" value="Ureohydrolase"/>
</dbReference>
<keyword evidence="3" id="KW-0464">Manganese</keyword>
<dbReference type="Pfam" id="PF00491">
    <property type="entry name" value="Arginase"/>
    <property type="match status" value="1"/>
</dbReference>
<dbReference type="Gene3D" id="3.40.800.10">
    <property type="entry name" value="Ureohydrolase domain"/>
    <property type="match status" value="1"/>
</dbReference>
<dbReference type="PANTHER" id="PTHR43782">
    <property type="entry name" value="ARGINASE"/>
    <property type="match status" value="1"/>
</dbReference>
<comment type="similarity">
    <text evidence="4">Belongs to the arginase family.</text>
</comment>
<dbReference type="InterPro" id="IPR023696">
    <property type="entry name" value="Ureohydrolase_dom_sf"/>
</dbReference>
<name>A0ABW3G782_9NOCA</name>
<dbReference type="RefSeq" id="WP_253647394.1">
    <property type="nucleotide sequence ID" value="NZ_BAAAMO010000002.1"/>
</dbReference>
<dbReference type="PANTHER" id="PTHR43782:SF3">
    <property type="entry name" value="ARGINASE"/>
    <property type="match status" value="1"/>
</dbReference>
<reference evidence="6" key="1">
    <citation type="journal article" date="2019" name="Int. J. Syst. Evol. Microbiol.">
        <title>The Global Catalogue of Microorganisms (GCM) 10K type strain sequencing project: providing services to taxonomists for standard genome sequencing and annotation.</title>
        <authorList>
            <consortium name="The Broad Institute Genomics Platform"/>
            <consortium name="The Broad Institute Genome Sequencing Center for Infectious Disease"/>
            <person name="Wu L."/>
            <person name="Ma J."/>
        </authorList>
    </citation>
    <scope>NUCLEOTIDE SEQUENCE [LARGE SCALE GENOMIC DNA]</scope>
    <source>
        <strain evidence="6">CCUG 50873</strain>
    </source>
</reference>
<proteinExistence type="inferred from homology"/>
<dbReference type="PROSITE" id="PS51409">
    <property type="entry name" value="ARGINASE_2"/>
    <property type="match status" value="1"/>
</dbReference>
<sequence>MSDTTRTIGLFGVPSSAASYAAGQDQAPRVLREAGLITALESAGVTVVETPDLTEQVWTPDATSPLAQNVDDVVASSREVTDRVAGEISAGRRVVVIGGNCTVAPAAVAGVRQATGVACALIYSDRHLDMNTPTTTREGALDWMGLGHALDLPGAVSDYAAAFGSRPLLGPGQVVFLGVDPTQSTASERDHVERLAFPVVSQTEVIADPAGAARAALAALPDDIRQFVVHIDVDVLDFTETPLAENTSGRNVGPTLDQLTSAVATVVADSRWRVLTVGEVNPTRAAGDPSVLTRFVTALAQIVGASTPDAGDA</sequence>
<dbReference type="EMBL" id="JBHTIL010000001">
    <property type="protein sequence ID" value="MFD0924584.1"/>
    <property type="molecule type" value="Genomic_DNA"/>
</dbReference>
<evidence type="ECO:0000313" key="6">
    <source>
        <dbReference type="Proteomes" id="UP001597068"/>
    </source>
</evidence>